<protein>
    <recommendedName>
        <fullName evidence="1">Myosin VII N-terminal domain-containing protein</fullName>
    </recommendedName>
</protein>
<organism evidence="2 3">
    <name type="scientific">Ancylostoma duodenale</name>
    <dbReference type="NCBI Taxonomy" id="51022"/>
    <lineage>
        <taxon>Eukaryota</taxon>
        <taxon>Metazoa</taxon>
        <taxon>Ecdysozoa</taxon>
        <taxon>Nematoda</taxon>
        <taxon>Chromadorea</taxon>
        <taxon>Rhabditida</taxon>
        <taxon>Rhabditina</taxon>
        <taxon>Rhabditomorpha</taxon>
        <taxon>Strongyloidea</taxon>
        <taxon>Ancylostomatidae</taxon>
        <taxon>Ancylostomatinae</taxon>
        <taxon>Ancylostoma</taxon>
    </lineage>
</organism>
<dbReference type="OrthoDB" id="5861894at2759"/>
<name>A0A0C2G5I8_9BILA</name>
<keyword evidence="3" id="KW-1185">Reference proteome</keyword>
<dbReference type="InterPro" id="IPR057130">
    <property type="entry name" value="Myosin_VII_N"/>
</dbReference>
<sequence>MVLVSKGDFIWIEPLAGEGIPVGARVLDQDHGRLKVVDDLGQENELTMGDNTRKARCAFEVRKNSPKTHERFRVLLGQMHLAKGQVVTMSSKIRQWGGDVQQ</sequence>
<evidence type="ECO:0000313" key="3">
    <source>
        <dbReference type="Proteomes" id="UP000054047"/>
    </source>
</evidence>
<feature type="domain" description="Myosin VII N-terminal" evidence="1">
    <location>
        <begin position="5"/>
        <end position="53"/>
    </location>
</feature>
<dbReference type="Pfam" id="PF24123">
    <property type="entry name" value="Myosin_VII_N"/>
    <property type="match status" value="1"/>
</dbReference>
<accession>A0A0C2G5I8</accession>
<reference evidence="2 3" key="1">
    <citation type="submission" date="2013-12" db="EMBL/GenBank/DDBJ databases">
        <title>Draft genome of the parsitic nematode Ancylostoma duodenale.</title>
        <authorList>
            <person name="Mitreva M."/>
        </authorList>
    </citation>
    <scope>NUCLEOTIDE SEQUENCE [LARGE SCALE GENOMIC DNA]</scope>
    <source>
        <strain evidence="2 3">Zhejiang</strain>
    </source>
</reference>
<evidence type="ECO:0000259" key="1">
    <source>
        <dbReference type="Pfam" id="PF24123"/>
    </source>
</evidence>
<dbReference type="AlphaFoldDB" id="A0A0C2G5I8"/>
<dbReference type="EMBL" id="KN743921">
    <property type="protein sequence ID" value="KIH52326.1"/>
    <property type="molecule type" value="Genomic_DNA"/>
</dbReference>
<proteinExistence type="predicted"/>
<evidence type="ECO:0000313" key="2">
    <source>
        <dbReference type="EMBL" id="KIH52326.1"/>
    </source>
</evidence>
<dbReference type="Proteomes" id="UP000054047">
    <property type="component" value="Unassembled WGS sequence"/>
</dbReference>
<gene>
    <name evidence="2" type="ORF">ANCDUO_17573</name>
</gene>